<evidence type="ECO:0000313" key="2">
    <source>
        <dbReference type="Proteomes" id="UP000887567"/>
    </source>
</evidence>
<protein>
    <recommendedName>
        <fullName evidence="3">Reverse transcriptase</fullName>
    </recommendedName>
</protein>
<dbReference type="EnsemblMetazoa" id="XM_028657482.1">
    <property type="protein sequence ID" value="XP_028513283.1"/>
    <property type="gene ID" value="LOC110233686"/>
</dbReference>
<accession>A0A913YE69</accession>
<reference evidence="1" key="1">
    <citation type="submission" date="2022-11" db="UniProtKB">
        <authorList>
            <consortium name="EnsemblMetazoa"/>
        </authorList>
    </citation>
    <scope>IDENTIFICATION</scope>
</reference>
<dbReference type="AlphaFoldDB" id="A0A913YE69"/>
<dbReference type="Proteomes" id="UP000887567">
    <property type="component" value="Unplaced"/>
</dbReference>
<dbReference type="OrthoDB" id="5950569at2759"/>
<dbReference type="RefSeq" id="XP_028513283.1">
    <property type="nucleotide sequence ID" value="XM_028657482.1"/>
</dbReference>
<sequence>MFQDIGLTWGMDKCAGVDLVRGKLQHTQDTNLSSNEKLKMLDETDTYKFLGKFENSKQLEDQVFEETSREYLKRLSVIWTSNISIPRKIRGTNTFALPVLQYQMWTGDWTIDGLKTLDRRTREIIKDNGGMHKSESTKLLYLPSSLGGSGLKSVEDTYKVTTIKAANYINNSTDTRIKLVRSFEKLKAEEGRKSVFKQATKYALEYNIECTFTETGTLLTTESKTTQVNLASPRAIKDTLSKAVIKKISEELHQQKWLGDLTTKQHQDLNISDNTYQIHTTWKNVPDIVCSVNKTIRQQLLPTKTYYETKLLKQVLDKRCRMCNTSTESTTHVMCACSRIAQTLYKARHDKLLRPLYHYLLYKYRFQESDHSKPWYQQRLPEGKIENDHAKILWDVPFYLERAPKDGANKPDIAVLDKDNNTWILIEGTVCSVGTIGDRSKTKEEKYSDLRMGLRSLYKECTVTQINIVFDFLGGYYPQLEQGINILTDDRKETTFIITKCQKWLLSQNAEIVKKFYEFI</sequence>
<name>A0A913YE69_EXADI</name>
<dbReference type="PANTHER" id="PTHR35450">
    <property type="entry name" value="REVERSE TRANSCRIPTASE DOMAIN-CONTAINING PROTEIN"/>
    <property type="match status" value="1"/>
</dbReference>
<proteinExistence type="predicted"/>
<organism evidence="1 2">
    <name type="scientific">Exaiptasia diaphana</name>
    <name type="common">Tropical sea anemone</name>
    <name type="synonym">Aiptasia pulchella</name>
    <dbReference type="NCBI Taxonomy" id="2652724"/>
    <lineage>
        <taxon>Eukaryota</taxon>
        <taxon>Metazoa</taxon>
        <taxon>Cnidaria</taxon>
        <taxon>Anthozoa</taxon>
        <taxon>Hexacorallia</taxon>
        <taxon>Actiniaria</taxon>
        <taxon>Aiptasiidae</taxon>
        <taxon>Exaiptasia</taxon>
    </lineage>
</organism>
<dbReference type="KEGG" id="epa:110233686"/>
<dbReference type="GeneID" id="110233686"/>
<keyword evidence="2" id="KW-1185">Reference proteome</keyword>
<evidence type="ECO:0008006" key="3">
    <source>
        <dbReference type="Google" id="ProtNLM"/>
    </source>
</evidence>
<evidence type="ECO:0000313" key="1">
    <source>
        <dbReference type="EnsemblMetazoa" id="XP_028513283.1"/>
    </source>
</evidence>
<dbReference type="PANTHER" id="PTHR35450:SF2">
    <property type="entry name" value="REVERSE TRANSCRIPTASE DOMAIN-CONTAINING PROTEIN"/>
    <property type="match status" value="1"/>
</dbReference>